<proteinExistence type="predicted"/>
<feature type="signal peptide" evidence="1">
    <location>
        <begin position="1"/>
        <end position="19"/>
    </location>
</feature>
<keyword evidence="1" id="KW-0732">Signal</keyword>
<keyword evidence="3" id="KW-1185">Reference proteome</keyword>
<dbReference type="RefSeq" id="WP_115371216.1">
    <property type="nucleotide sequence ID" value="NZ_QASA01000001.1"/>
</dbReference>
<dbReference type="AlphaFoldDB" id="A0A369QH88"/>
<comment type="caution">
    <text evidence="2">The sequence shown here is derived from an EMBL/GenBank/DDBJ whole genome shotgun (WGS) entry which is preliminary data.</text>
</comment>
<evidence type="ECO:0000313" key="3">
    <source>
        <dbReference type="Proteomes" id="UP000253919"/>
    </source>
</evidence>
<organism evidence="2 3">
    <name type="scientific">Adhaeribacter pallidiroseus</name>
    <dbReference type="NCBI Taxonomy" id="2072847"/>
    <lineage>
        <taxon>Bacteria</taxon>
        <taxon>Pseudomonadati</taxon>
        <taxon>Bacteroidota</taxon>
        <taxon>Cytophagia</taxon>
        <taxon>Cytophagales</taxon>
        <taxon>Hymenobacteraceae</taxon>
        <taxon>Adhaeribacter</taxon>
    </lineage>
</organism>
<evidence type="ECO:0000256" key="1">
    <source>
        <dbReference type="SAM" id="SignalP"/>
    </source>
</evidence>
<name>A0A369QH88_9BACT</name>
<dbReference type="EMBL" id="QASA01000001">
    <property type="protein sequence ID" value="RDC61648.1"/>
    <property type="molecule type" value="Genomic_DNA"/>
</dbReference>
<evidence type="ECO:0008006" key="4">
    <source>
        <dbReference type="Google" id="ProtNLM"/>
    </source>
</evidence>
<sequence length="123" mass="13338">MKKIILTGICAFALSTTFAFVPQALTSASSKLVVVDDPMDLNQYIGKYKFEGLPFEYLTITLINGKLHANTGAEEGDLIPLPEADTFDASGRAILKFKRDTDKKVNGMTLDADGSSFEGKKEA</sequence>
<gene>
    <name evidence="2" type="ORF">AHMF7616_00228</name>
</gene>
<protein>
    <recommendedName>
        <fullName evidence="4">DUF3471 domain-containing protein</fullName>
    </recommendedName>
</protein>
<feature type="chain" id="PRO_5016562732" description="DUF3471 domain-containing protein" evidence="1">
    <location>
        <begin position="20"/>
        <end position="123"/>
    </location>
</feature>
<accession>A0A369QH88</accession>
<reference evidence="2 3" key="1">
    <citation type="submission" date="2018-04" db="EMBL/GenBank/DDBJ databases">
        <title>Adhaeribacter sp. HMF7616 genome sequencing and assembly.</title>
        <authorList>
            <person name="Kang H."/>
            <person name="Kang J."/>
            <person name="Cha I."/>
            <person name="Kim H."/>
            <person name="Joh K."/>
        </authorList>
    </citation>
    <scope>NUCLEOTIDE SEQUENCE [LARGE SCALE GENOMIC DNA]</scope>
    <source>
        <strain evidence="2 3">HMF7616</strain>
    </source>
</reference>
<evidence type="ECO:0000313" key="2">
    <source>
        <dbReference type="EMBL" id="RDC61648.1"/>
    </source>
</evidence>
<dbReference type="OrthoDB" id="960967at2"/>
<dbReference type="Proteomes" id="UP000253919">
    <property type="component" value="Unassembled WGS sequence"/>
</dbReference>